<evidence type="ECO:0000313" key="1">
    <source>
        <dbReference type="EMBL" id="KAJ9086712.1"/>
    </source>
</evidence>
<dbReference type="EMBL" id="QTSX02000712">
    <property type="protein sequence ID" value="KAJ9086712.1"/>
    <property type="molecule type" value="Genomic_DNA"/>
</dbReference>
<comment type="caution">
    <text evidence="1">The sequence shown here is derived from an EMBL/GenBank/DDBJ whole genome shotgun (WGS) entry which is preliminary data.</text>
</comment>
<sequence>MKAKPDLIWGTMFGKFSTLDCRHRRVLEMVFFMLDKSTIALGNVSFFVLGYLMLIPKRLSAIEWLVMAWAVVEVLFHLYVRVKLTDLESARPVAVVEGEDRIRLAKQTCEHMEDVALDLGGWHKEGKDIHFGHVEEWLVHMFFAKPHEELNSRGV</sequence>
<keyword evidence="2" id="KW-1185">Reference proteome</keyword>
<evidence type="ECO:0000313" key="2">
    <source>
        <dbReference type="Proteomes" id="UP001165960"/>
    </source>
</evidence>
<dbReference type="Proteomes" id="UP001165960">
    <property type="component" value="Unassembled WGS sequence"/>
</dbReference>
<gene>
    <name evidence="1" type="ORF">DSO57_1000969</name>
</gene>
<protein>
    <submittedName>
        <fullName evidence="1">Uncharacterized protein</fullName>
    </submittedName>
</protein>
<accession>A0ACC2UIX1</accession>
<proteinExistence type="predicted"/>
<name>A0ACC2UIX1_9FUNG</name>
<reference evidence="1" key="1">
    <citation type="submission" date="2022-04" db="EMBL/GenBank/DDBJ databases">
        <title>Genome of the entomopathogenic fungus Entomophthora muscae.</title>
        <authorList>
            <person name="Elya C."/>
            <person name="Lovett B.R."/>
            <person name="Lee E."/>
            <person name="Macias A.M."/>
            <person name="Hajek A.E."/>
            <person name="De Bivort B.L."/>
            <person name="Kasson M.T."/>
            <person name="De Fine Licht H.H."/>
            <person name="Stajich J.E."/>
        </authorList>
    </citation>
    <scope>NUCLEOTIDE SEQUENCE</scope>
    <source>
        <strain evidence="1">Berkeley</strain>
    </source>
</reference>
<organism evidence="1 2">
    <name type="scientific">Entomophthora muscae</name>
    <dbReference type="NCBI Taxonomy" id="34485"/>
    <lineage>
        <taxon>Eukaryota</taxon>
        <taxon>Fungi</taxon>
        <taxon>Fungi incertae sedis</taxon>
        <taxon>Zoopagomycota</taxon>
        <taxon>Entomophthoromycotina</taxon>
        <taxon>Entomophthoromycetes</taxon>
        <taxon>Entomophthorales</taxon>
        <taxon>Entomophthoraceae</taxon>
        <taxon>Entomophthora</taxon>
    </lineage>
</organism>